<evidence type="ECO:0000256" key="2">
    <source>
        <dbReference type="SAM" id="SignalP"/>
    </source>
</evidence>
<organism evidence="3 4">
    <name type="scientific">Holospora elegans E1</name>
    <dbReference type="NCBI Taxonomy" id="1427503"/>
    <lineage>
        <taxon>Bacteria</taxon>
        <taxon>Pseudomonadati</taxon>
        <taxon>Pseudomonadota</taxon>
        <taxon>Alphaproteobacteria</taxon>
        <taxon>Holosporales</taxon>
        <taxon>Holosporaceae</taxon>
        <taxon>Holospora</taxon>
    </lineage>
</organism>
<evidence type="ECO:0000313" key="4">
    <source>
        <dbReference type="Proteomes" id="UP000024842"/>
    </source>
</evidence>
<proteinExistence type="predicted"/>
<feature type="region of interest" description="Disordered" evidence="1">
    <location>
        <begin position="263"/>
        <end position="311"/>
    </location>
</feature>
<dbReference type="AlphaFoldDB" id="A0A023DXA3"/>
<dbReference type="RefSeq" id="WP_035544006.1">
    <property type="nucleotide sequence ID" value="NZ_BAUP01000052.1"/>
</dbReference>
<feature type="region of interest" description="Disordered" evidence="1">
    <location>
        <begin position="154"/>
        <end position="212"/>
    </location>
</feature>
<sequence length="348" mass="39547" precursor="true">MKNYKKFNILISVLGLIICQSAFSDQWTIFENFKNDWEKIFNILQKDSSAYGRLKKESNSPEMKDLIHAYSTLVELNTSDKITKSKATKVREAFLKLSNHISSTYEKGEKFLNLVLKNKTELCKKLSTPNRRPWPLVCEDCITKALDNTHFYEKNYPSEKSSSSESDSWSDFDREVMPNSTPLDNVKSAVVPNSGRNTVQINANTAPGNVKNLNSAENSLVVQSKDSNALPVKETESELKRKKLEEKAQLEWEKLQKNLAKGLPEIKNDSDESNDRSFHSNFSETDSDDGSDRNKSILPPKPLGNVKSAIVPKKKEDGVRIKLLKKQFNEVKDFFSKNLSTTKTLPKK</sequence>
<feature type="compositionally biased region" description="Low complexity" evidence="1">
    <location>
        <begin position="158"/>
        <end position="169"/>
    </location>
</feature>
<keyword evidence="2" id="KW-0732">Signal</keyword>
<reference evidence="3 4" key="1">
    <citation type="journal article" date="2014" name="FEMS Microbiol. Lett.">
        <title>Draft genome sequences of three Holospora species (Holospora obtusa, Holospora undulata, and Holospora elegans), endonuclear symbiotic bacteria of the ciliate Paramecium caudatum.</title>
        <authorList>
            <person name="Dohra H."/>
            <person name="Tanaka K."/>
            <person name="Suzuki T."/>
            <person name="Fujishima M."/>
            <person name="Suzuki H."/>
        </authorList>
    </citation>
    <scope>NUCLEOTIDE SEQUENCE [LARGE SCALE GENOMIC DNA]</scope>
    <source>
        <strain evidence="3 4">E1</strain>
    </source>
</reference>
<dbReference type="Proteomes" id="UP000024842">
    <property type="component" value="Unassembled WGS sequence"/>
</dbReference>
<feature type="compositionally biased region" description="Polar residues" evidence="1">
    <location>
        <begin position="194"/>
        <end position="212"/>
    </location>
</feature>
<feature type="signal peptide" evidence="2">
    <location>
        <begin position="1"/>
        <end position="24"/>
    </location>
</feature>
<feature type="chain" id="PRO_5001518616" evidence="2">
    <location>
        <begin position="25"/>
        <end position="348"/>
    </location>
</feature>
<comment type="caution">
    <text evidence="3">The sequence shown here is derived from an EMBL/GenBank/DDBJ whole genome shotgun (WGS) entry which is preliminary data.</text>
</comment>
<dbReference type="EMBL" id="BAUP01000052">
    <property type="protein sequence ID" value="GAJ45986.1"/>
    <property type="molecule type" value="Genomic_DNA"/>
</dbReference>
<evidence type="ECO:0000313" key="3">
    <source>
        <dbReference type="EMBL" id="GAJ45986.1"/>
    </source>
</evidence>
<evidence type="ECO:0000256" key="1">
    <source>
        <dbReference type="SAM" id="MobiDB-lite"/>
    </source>
</evidence>
<name>A0A023DXA3_9PROT</name>
<gene>
    <name evidence="3" type="ORF">HE1_00305</name>
</gene>
<keyword evidence="4" id="KW-1185">Reference proteome</keyword>
<protein>
    <submittedName>
        <fullName evidence="3">Uncharacterized protein</fullName>
    </submittedName>
</protein>
<accession>A0A023DXA3</accession>
<feature type="compositionally biased region" description="Basic and acidic residues" evidence="1">
    <location>
        <begin position="264"/>
        <end position="278"/>
    </location>
</feature>